<sequence>MASVLAACSLPLASPSTHSSSIHLGIPRLSHRWERAQSDEGIRACVCGDGRDGVQRREALLWVVSSVVSSPFVAANALAETDLQEEFNTYEDETNKFKISVPRGWMVGTGETNSIKSVTAFYPEEASDSNVSVVITGIGPDFTRLESFGKVDEFAENLVNGLDRSWRRPPGLAAKLIDSKASNGLYYIEYTLQNPGERRRRVLSAVGMAFNGWYNRLYTVTGQFMDDESEKYRSQIEKAVKSFRLT</sequence>
<comment type="caution">
    <text evidence="1">The sequence shown here is derived from an EMBL/GenBank/DDBJ whole genome shotgun (WGS) entry which is preliminary data.</text>
</comment>
<accession>A0ACB7WN11</accession>
<evidence type="ECO:0000313" key="2">
    <source>
        <dbReference type="Proteomes" id="UP000827976"/>
    </source>
</evidence>
<evidence type="ECO:0000313" key="1">
    <source>
        <dbReference type="EMBL" id="KAH7689386.1"/>
    </source>
</evidence>
<dbReference type="EMBL" id="CM037013">
    <property type="protein sequence ID" value="KAH7689386.1"/>
    <property type="molecule type" value="Genomic_DNA"/>
</dbReference>
<keyword evidence="2" id="KW-1185">Reference proteome</keyword>
<protein>
    <submittedName>
        <fullName evidence="1">Mog1p/PsbP-like protein</fullName>
    </submittedName>
</protein>
<reference evidence="2" key="1">
    <citation type="journal article" date="2022" name="Nat. Commun.">
        <title>Chromosome evolution and the genetic basis of agronomically important traits in greater yam.</title>
        <authorList>
            <person name="Bredeson J.V."/>
            <person name="Lyons J.B."/>
            <person name="Oniyinde I.O."/>
            <person name="Okereke N.R."/>
            <person name="Kolade O."/>
            <person name="Nnabue I."/>
            <person name="Nwadili C.O."/>
            <person name="Hribova E."/>
            <person name="Parker M."/>
            <person name="Nwogha J."/>
            <person name="Shu S."/>
            <person name="Carlson J."/>
            <person name="Kariba R."/>
            <person name="Muthemba S."/>
            <person name="Knop K."/>
            <person name="Barton G.J."/>
            <person name="Sherwood A.V."/>
            <person name="Lopez-Montes A."/>
            <person name="Asiedu R."/>
            <person name="Jamnadass R."/>
            <person name="Muchugi A."/>
            <person name="Goodstein D."/>
            <person name="Egesi C.N."/>
            <person name="Featherston J."/>
            <person name="Asfaw A."/>
            <person name="Simpson G.G."/>
            <person name="Dolezel J."/>
            <person name="Hendre P.S."/>
            <person name="Van Deynze A."/>
            <person name="Kumar P.L."/>
            <person name="Obidiegwu J.E."/>
            <person name="Bhattacharjee R."/>
            <person name="Rokhsar D.S."/>
        </authorList>
    </citation>
    <scope>NUCLEOTIDE SEQUENCE [LARGE SCALE GENOMIC DNA]</scope>
    <source>
        <strain evidence="2">cv. TDa95/00328</strain>
    </source>
</reference>
<dbReference type="Proteomes" id="UP000827976">
    <property type="component" value="Chromosome 3"/>
</dbReference>
<gene>
    <name evidence="1" type="ORF">IHE45_03G094500</name>
</gene>
<proteinExistence type="predicted"/>
<organism evidence="1 2">
    <name type="scientific">Dioscorea alata</name>
    <name type="common">Purple yam</name>
    <dbReference type="NCBI Taxonomy" id="55571"/>
    <lineage>
        <taxon>Eukaryota</taxon>
        <taxon>Viridiplantae</taxon>
        <taxon>Streptophyta</taxon>
        <taxon>Embryophyta</taxon>
        <taxon>Tracheophyta</taxon>
        <taxon>Spermatophyta</taxon>
        <taxon>Magnoliopsida</taxon>
        <taxon>Liliopsida</taxon>
        <taxon>Dioscoreales</taxon>
        <taxon>Dioscoreaceae</taxon>
        <taxon>Dioscorea</taxon>
    </lineage>
</organism>
<name>A0ACB7WN11_DIOAL</name>